<proteinExistence type="predicted"/>
<feature type="region of interest" description="Disordered" evidence="1">
    <location>
        <begin position="1"/>
        <end position="29"/>
    </location>
</feature>
<sequence>MYEPPAYESFNSGGSMSNPNPNSFPPAVQTPSRHLGTMRMSHFHPDLAFTPSAAQIHPDGLPTTTSTSVAAFAPPRLRSLEFGNTSSLLQYITRQNSIMTFHTPRRLPGILPPIKHYANHGRRGGIATTMPPDDLATWAGESATVDSVPFAYL</sequence>
<dbReference type="AlphaFoldDB" id="A0AAD4C415"/>
<evidence type="ECO:0000256" key="1">
    <source>
        <dbReference type="SAM" id="MobiDB-lite"/>
    </source>
</evidence>
<dbReference type="Proteomes" id="UP001194468">
    <property type="component" value="Unassembled WGS sequence"/>
</dbReference>
<keyword evidence="3" id="KW-1185">Reference proteome</keyword>
<evidence type="ECO:0000313" key="2">
    <source>
        <dbReference type="EMBL" id="KAF8448050.1"/>
    </source>
</evidence>
<dbReference type="EMBL" id="WHUW01000004">
    <property type="protein sequence ID" value="KAF8448050.1"/>
    <property type="molecule type" value="Genomic_DNA"/>
</dbReference>
<organism evidence="2 3">
    <name type="scientific">Boletus edulis BED1</name>
    <dbReference type="NCBI Taxonomy" id="1328754"/>
    <lineage>
        <taxon>Eukaryota</taxon>
        <taxon>Fungi</taxon>
        <taxon>Dikarya</taxon>
        <taxon>Basidiomycota</taxon>
        <taxon>Agaricomycotina</taxon>
        <taxon>Agaricomycetes</taxon>
        <taxon>Agaricomycetidae</taxon>
        <taxon>Boletales</taxon>
        <taxon>Boletineae</taxon>
        <taxon>Boletaceae</taxon>
        <taxon>Boletoideae</taxon>
        <taxon>Boletus</taxon>
    </lineage>
</organism>
<reference evidence="2" key="1">
    <citation type="submission" date="2019-10" db="EMBL/GenBank/DDBJ databases">
        <authorList>
            <consortium name="DOE Joint Genome Institute"/>
            <person name="Kuo A."/>
            <person name="Miyauchi S."/>
            <person name="Kiss E."/>
            <person name="Drula E."/>
            <person name="Kohler A."/>
            <person name="Sanchez-Garcia M."/>
            <person name="Andreopoulos B."/>
            <person name="Barry K.W."/>
            <person name="Bonito G."/>
            <person name="Buee M."/>
            <person name="Carver A."/>
            <person name="Chen C."/>
            <person name="Cichocki N."/>
            <person name="Clum A."/>
            <person name="Culley D."/>
            <person name="Crous P.W."/>
            <person name="Fauchery L."/>
            <person name="Girlanda M."/>
            <person name="Hayes R."/>
            <person name="Keri Z."/>
            <person name="LaButti K."/>
            <person name="Lipzen A."/>
            <person name="Lombard V."/>
            <person name="Magnuson J."/>
            <person name="Maillard F."/>
            <person name="Morin E."/>
            <person name="Murat C."/>
            <person name="Nolan M."/>
            <person name="Ohm R."/>
            <person name="Pangilinan J."/>
            <person name="Pereira M."/>
            <person name="Perotto S."/>
            <person name="Peter M."/>
            <person name="Riley R."/>
            <person name="Sitrit Y."/>
            <person name="Stielow B."/>
            <person name="Szollosi G."/>
            <person name="Zifcakova L."/>
            <person name="Stursova M."/>
            <person name="Spatafora J.W."/>
            <person name="Tedersoo L."/>
            <person name="Vaario L.-M."/>
            <person name="Yamada A."/>
            <person name="Yan M."/>
            <person name="Wang P."/>
            <person name="Xu J."/>
            <person name="Bruns T."/>
            <person name="Baldrian P."/>
            <person name="Vilgalys R."/>
            <person name="Henrissat B."/>
            <person name="Grigoriev I.V."/>
            <person name="Hibbett D."/>
            <person name="Nagy L.G."/>
            <person name="Martin F.M."/>
        </authorList>
    </citation>
    <scope>NUCLEOTIDE SEQUENCE</scope>
    <source>
        <strain evidence="2">BED1</strain>
    </source>
</reference>
<comment type="caution">
    <text evidence="2">The sequence shown here is derived from an EMBL/GenBank/DDBJ whole genome shotgun (WGS) entry which is preliminary data.</text>
</comment>
<gene>
    <name evidence="2" type="ORF">L210DRAFT_709761</name>
</gene>
<reference evidence="2" key="2">
    <citation type="journal article" date="2020" name="Nat. Commun.">
        <title>Large-scale genome sequencing of mycorrhizal fungi provides insights into the early evolution of symbiotic traits.</title>
        <authorList>
            <person name="Miyauchi S."/>
            <person name="Kiss E."/>
            <person name="Kuo A."/>
            <person name="Drula E."/>
            <person name="Kohler A."/>
            <person name="Sanchez-Garcia M."/>
            <person name="Morin E."/>
            <person name="Andreopoulos B."/>
            <person name="Barry K.W."/>
            <person name="Bonito G."/>
            <person name="Buee M."/>
            <person name="Carver A."/>
            <person name="Chen C."/>
            <person name="Cichocki N."/>
            <person name="Clum A."/>
            <person name="Culley D."/>
            <person name="Crous P.W."/>
            <person name="Fauchery L."/>
            <person name="Girlanda M."/>
            <person name="Hayes R.D."/>
            <person name="Keri Z."/>
            <person name="LaButti K."/>
            <person name="Lipzen A."/>
            <person name="Lombard V."/>
            <person name="Magnuson J."/>
            <person name="Maillard F."/>
            <person name="Murat C."/>
            <person name="Nolan M."/>
            <person name="Ohm R.A."/>
            <person name="Pangilinan J."/>
            <person name="Pereira M.F."/>
            <person name="Perotto S."/>
            <person name="Peter M."/>
            <person name="Pfister S."/>
            <person name="Riley R."/>
            <person name="Sitrit Y."/>
            <person name="Stielow J.B."/>
            <person name="Szollosi G."/>
            <person name="Zifcakova L."/>
            <person name="Stursova M."/>
            <person name="Spatafora J.W."/>
            <person name="Tedersoo L."/>
            <person name="Vaario L.M."/>
            <person name="Yamada A."/>
            <person name="Yan M."/>
            <person name="Wang P."/>
            <person name="Xu J."/>
            <person name="Bruns T."/>
            <person name="Baldrian P."/>
            <person name="Vilgalys R."/>
            <person name="Dunand C."/>
            <person name="Henrissat B."/>
            <person name="Grigoriev I.V."/>
            <person name="Hibbett D."/>
            <person name="Nagy L.G."/>
            <person name="Martin F.M."/>
        </authorList>
    </citation>
    <scope>NUCLEOTIDE SEQUENCE</scope>
    <source>
        <strain evidence="2">BED1</strain>
    </source>
</reference>
<protein>
    <submittedName>
        <fullName evidence="2">Uncharacterized protein</fullName>
    </submittedName>
</protein>
<name>A0AAD4C415_BOLED</name>
<evidence type="ECO:0000313" key="3">
    <source>
        <dbReference type="Proteomes" id="UP001194468"/>
    </source>
</evidence>
<feature type="compositionally biased region" description="Low complexity" evidence="1">
    <location>
        <begin position="9"/>
        <end position="21"/>
    </location>
</feature>
<accession>A0AAD4C415</accession>